<proteinExistence type="predicted"/>
<dbReference type="PROSITE" id="PS51252">
    <property type="entry name" value="ANTISTASIN"/>
    <property type="match status" value="1"/>
</dbReference>
<reference evidence="5" key="1">
    <citation type="journal article" date="2013" name="Genome Biol.">
        <title>Draft genome of the mountain pine beetle, Dendroctonus ponderosae Hopkins, a major forest pest.</title>
        <authorList>
            <person name="Keeling C.I."/>
            <person name="Yuen M.M."/>
            <person name="Liao N.Y."/>
            <person name="Docking T.R."/>
            <person name="Chan S.K."/>
            <person name="Taylor G.A."/>
            <person name="Palmquist D.L."/>
            <person name="Jackman S.D."/>
            <person name="Nguyen A."/>
            <person name="Li M."/>
            <person name="Henderson H."/>
            <person name="Janes J.K."/>
            <person name="Zhao Y."/>
            <person name="Pandoh P."/>
            <person name="Moore R."/>
            <person name="Sperling F.A."/>
            <person name="Huber D.P."/>
            <person name="Birol I."/>
            <person name="Jones S.J."/>
            <person name="Bohlmann J."/>
        </authorList>
    </citation>
    <scope>NUCLEOTIDE SEQUENCE</scope>
</reference>
<accession>A0AAR5QC20</accession>
<dbReference type="Gene3D" id="2.10.70.10">
    <property type="entry name" value="Complement Module, domain 1"/>
    <property type="match status" value="2"/>
</dbReference>
<evidence type="ECO:0000259" key="3">
    <source>
        <dbReference type="PROSITE" id="PS51252"/>
    </source>
</evidence>
<organism evidence="4 5">
    <name type="scientific">Dendroctonus ponderosae</name>
    <name type="common">Mountain pine beetle</name>
    <dbReference type="NCBI Taxonomy" id="77166"/>
    <lineage>
        <taxon>Eukaryota</taxon>
        <taxon>Metazoa</taxon>
        <taxon>Ecdysozoa</taxon>
        <taxon>Arthropoda</taxon>
        <taxon>Hexapoda</taxon>
        <taxon>Insecta</taxon>
        <taxon>Pterygota</taxon>
        <taxon>Neoptera</taxon>
        <taxon>Endopterygota</taxon>
        <taxon>Coleoptera</taxon>
        <taxon>Polyphaga</taxon>
        <taxon>Cucujiformia</taxon>
        <taxon>Curculionidae</taxon>
        <taxon>Scolytinae</taxon>
        <taxon>Dendroctonus</taxon>
    </lineage>
</organism>
<dbReference type="KEGG" id="dpa:109544834"/>
<dbReference type="PANTHER" id="PTHR46439">
    <property type="entry name" value="CYSTEINE-RICH MOTOR NEURON 1 PROTEIN"/>
    <property type="match status" value="1"/>
</dbReference>
<dbReference type="Pfam" id="PF02822">
    <property type="entry name" value="Antistasin"/>
    <property type="match status" value="1"/>
</dbReference>
<keyword evidence="1" id="KW-0472">Membrane</keyword>
<keyword evidence="5" id="KW-1185">Reference proteome</keyword>
<name>A0AAR5QC20_DENPD</name>
<dbReference type="GO" id="GO:0005886">
    <property type="term" value="C:plasma membrane"/>
    <property type="evidence" value="ECO:0007669"/>
    <property type="project" value="TreeGrafter"/>
</dbReference>
<reference evidence="4" key="2">
    <citation type="submission" date="2024-08" db="UniProtKB">
        <authorList>
            <consortium name="EnsemblMetazoa"/>
        </authorList>
    </citation>
    <scope>IDENTIFICATION</scope>
</reference>
<protein>
    <recommendedName>
        <fullName evidence="3">Antistasin-like domain-containing protein</fullName>
    </recommendedName>
</protein>
<dbReference type="GO" id="GO:0004867">
    <property type="term" value="F:serine-type endopeptidase inhibitor activity"/>
    <property type="evidence" value="ECO:0007669"/>
    <property type="project" value="InterPro"/>
</dbReference>
<evidence type="ECO:0000256" key="2">
    <source>
        <dbReference type="SAM" id="SignalP"/>
    </source>
</evidence>
<evidence type="ECO:0000256" key="1">
    <source>
        <dbReference type="SAM" id="Phobius"/>
    </source>
</evidence>
<feature type="domain" description="Antistasin-like" evidence="3">
    <location>
        <begin position="352"/>
        <end position="378"/>
    </location>
</feature>
<keyword evidence="2" id="KW-0732">Signal</keyword>
<dbReference type="PANTHER" id="PTHR46439:SF1">
    <property type="entry name" value="CYSTEINE-RICH MOTOR NEURON 1 PROTEIN"/>
    <property type="match status" value="1"/>
</dbReference>
<dbReference type="InterPro" id="IPR004094">
    <property type="entry name" value="Antistasin-like"/>
</dbReference>
<dbReference type="AlphaFoldDB" id="A0AAR5QC20"/>
<keyword evidence="1" id="KW-1133">Transmembrane helix</keyword>
<sequence>MHGFFTLWLLFHLGFKLGLAAPFIEDCPHDSKLDEDHCICNPESCVKPPCLTELEVHKKGTDEPGSCCPIYSCIGCKNETLLEGKCPCAPGAVLNEKGICKCIDKERHLVNGECVCNPQQCELPKICDRKSLLTTIEDGCCRKTRCVPCPQDSESTNLDTDELEDHCVCLPCMNDCGFNKTVVVKKKGTGFPGNCCDLYECKPIVDEKDKDCVVGDIIYENGEEWSTDDKQQCRCKNGISLCAKKAEEAVLQNCFDEAVMYKHNETWLKDRGCTFCTCLNGEPVCISHYCDVKESQIKENNSAPCFRDTKMFAHLQSWTEENECTVCTCYNGEEKCNSKPCGEKEISNIGECLPLINCNKPCPNGLRLNKLGCEICKCKPARVKSELLSKYNITYSELLNLLEDYSKSKTAATSTSIISTIITTTLATSTEKNSAMPTVLIIRRDGTDDKNSGTMITPAFSPKDGSTCWITLSILVVFILVIVVIGIIFCFYKNKKKYSVTPSRGSYHSVLSPTSENNNTIKKDSIRFDNE</sequence>
<feature type="chain" id="PRO_5043591237" description="Antistasin-like domain-containing protein" evidence="2">
    <location>
        <begin position="21"/>
        <end position="531"/>
    </location>
</feature>
<evidence type="ECO:0000313" key="4">
    <source>
        <dbReference type="EnsemblMetazoa" id="XP_019770757.1"/>
    </source>
</evidence>
<dbReference type="SUPFAM" id="SSF57603">
    <property type="entry name" value="FnI-like domain"/>
    <property type="match status" value="2"/>
</dbReference>
<dbReference type="Gene3D" id="2.10.22.10">
    <property type="entry name" value="Antistasin, domain 1"/>
    <property type="match status" value="1"/>
</dbReference>
<dbReference type="EnsemblMetazoa" id="XM_019915198.1">
    <property type="protein sequence ID" value="XP_019770757.1"/>
    <property type="gene ID" value="LOC109544834"/>
</dbReference>
<dbReference type="InterPro" id="IPR052624">
    <property type="entry name" value="CRIM1"/>
</dbReference>
<feature type="transmembrane region" description="Helical" evidence="1">
    <location>
        <begin position="469"/>
        <end position="492"/>
    </location>
</feature>
<dbReference type="Proteomes" id="UP000019118">
    <property type="component" value="Unassembled WGS sequence"/>
</dbReference>
<dbReference type="GeneID" id="109544834"/>
<keyword evidence="1" id="KW-0812">Transmembrane</keyword>
<feature type="signal peptide" evidence="2">
    <location>
        <begin position="1"/>
        <end position="20"/>
    </location>
</feature>
<evidence type="ECO:0000313" key="5">
    <source>
        <dbReference type="Proteomes" id="UP000019118"/>
    </source>
</evidence>